<evidence type="ECO:0000313" key="2">
    <source>
        <dbReference type="Proteomes" id="UP000069205"/>
    </source>
</evidence>
<dbReference type="PATRIC" id="fig|42253.5.peg.1474"/>
<dbReference type="Proteomes" id="UP000069205">
    <property type="component" value="Chromosome"/>
</dbReference>
<protein>
    <submittedName>
        <fullName evidence="1">CRISPR-associated protein, Cas6-related</fullName>
    </submittedName>
</protein>
<dbReference type="RefSeq" id="WP_053379167.1">
    <property type="nucleotide sequence ID" value="NZ_CP011801.1"/>
</dbReference>
<dbReference type="AlphaFoldDB" id="A0A0K2GAP6"/>
<dbReference type="KEGG" id="nmv:NITMOv2_1503"/>
<accession>A0A0K2GAP6</accession>
<organism evidence="1 2">
    <name type="scientific">Nitrospira moscoviensis</name>
    <dbReference type="NCBI Taxonomy" id="42253"/>
    <lineage>
        <taxon>Bacteria</taxon>
        <taxon>Pseudomonadati</taxon>
        <taxon>Nitrospirota</taxon>
        <taxon>Nitrospiria</taxon>
        <taxon>Nitrospirales</taxon>
        <taxon>Nitrospiraceae</taxon>
        <taxon>Nitrospira</taxon>
    </lineage>
</organism>
<reference evidence="1 2" key="1">
    <citation type="journal article" date="2015" name="Proc. Natl. Acad. Sci. U.S.A.">
        <title>Expanded metabolic versatility of ubiquitous nitrite-oxidizing bacteria from the genus Nitrospira.</title>
        <authorList>
            <person name="Koch H."/>
            <person name="Lucker S."/>
            <person name="Albertsen M."/>
            <person name="Kitzinger K."/>
            <person name="Herbold C."/>
            <person name="Spieck E."/>
            <person name="Nielsen P.H."/>
            <person name="Wagner M."/>
            <person name="Daims H."/>
        </authorList>
    </citation>
    <scope>NUCLEOTIDE SEQUENCE [LARGE SCALE GENOMIC DNA]</scope>
    <source>
        <strain evidence="1 2">NSP M-1</strain>
    </source>
</reference>
<dbReference type="NCBIfam" id="TIGR02807">
    <property type="entry name" value="cas6_cmx6"/>
    <property type="match status" value="1"/>
</dbReference>
<evidence type="ECO:0000313" key="1">
    <source>
        <dbReference type="EMBL" id="ALA57929.1"/>
    </source>
</evidence>
<sequence>MPMIDLAFRLMGMRIPVDHGYAVYAAINRVVPELHDAKDIGVHPVRGRFDGDGCLLLSPASRLIIRTPDDRIREFLKLAGKTLEVDGHRFRLGVPELRALRSAVALVARLVTIKGFMEAGEFIEAAQRQLEAMSVTAALQLGERRTLRIKDKQVVGFEVLASELDVEGSIKLQEAGIGGRRRMGCGVFVPFQRTVQQ</sequence>
<dbReference type="STRING" id="42253.NITMOv2_1503"/>
<gene>
    <name evidence="1" type="primary">cas6</name>
    <name evidence="1" type="ORF">NITMOv2_1503</name>
</gene>
<dbReference type="Pfam" id="PF09559">
    <property type="entry name" value="Cas6"/>
    <property type="match status" value="1"/>
</dbReference>
<dbReference type="OrthoDB" id="9779370at2"/>
<name>A0A0K2GAP6_NITMO</name>
<dbReference type="EMBL" id="CP011801">
    <property type="protein sequence ID" value="ALA57929.1"/>
    <property type="molecule type" value="Genomic_DNA"/>
</dbReference>
<proteinExistence type="predicted"/>
<dbReference type="InterPro" id="IPR014174">
    <property type="entry name" value="CRISPR-assoc_prot_Cas6/Cmx6"/>
</dbReference>
<keyword evidence="2" id="KW-1185">Reference proteome</keyword>